<evidence type="ECO:0000256" key="1">
    <source>
        <dbReference type="SAM" id="MobiDB-lite"/>
    </source>
</evidence>
<keyword evidence="2" id="KW-0732">Signal</keyword>
<organism evidence="3">
    <name type="scientific">Spodoptera frugiperda</name>
    <name type="common">Fall armyworm</name>
    <dbReference type="NCBI Taxonomy" id="7108"/>
    <lineage>
        <taxon>Eukaryota</taxon>
        <taxon>Metazoa</taxon>
        <taxon>Ecdysozoa</taxon>
        <taxon>Arthropoda</taxon>
        <taxon>Hexapoda</taxon>
        <taxon>Insecta</taxon>
        <taxon>Pterygota</taxon>
        <taxon>Neoptera</taxon>
        <taxon>Endopterygota</taxon>
        <taxon>Lepidoptera</taxon>
        <taxon>Glossata</taxon>
        <taxon>Ditrysia</taxon>
        <taxon>Noctuoidea</taxon>
        <taxon>Noctuidae</taxon>
        <taxon>Amphipyrinae</taxon>
        <taxon>Spodoptera</taxon>
    </lineage>
</organism>
<proteinExistence type="predicted"/>
<dbReference type="AlphaFoldDB" id="A0A2H1V479"/>
<sequence>MNLVWSLVILSCALLEVRGYPFPVFTSSANVDTWSYGDAQRGGRVLSRSYNPYASRRAVRAGPTTYSVWKPEAELASHQSILYHQENRRQALLEVNDTPPQENEVFYPQESLVPVPDAATELIKPLEVSPEAPTTVKAIVPEPAQPEKEEKLAPEARTELEKKIPSKKPVEDEEDDDEDDDDYSSQPKFPGNAFFPMFFAWGGGNGPVAVANAFSKGRGGAAASEATAYGSYIPLTKSAAVKSH</sequence>
<feature type="signal peptide" evidence="2">
    <location>
        <begin position="1"/>
        <end position="19"/>
    </location>
</feature>
<feature type="compositionally biased region" description="Acidic residues" evidence="1">
    <location>
        <begin position="171"/>
        <end position="183"/>
    </location>
</feature>
<feature type="compositionally biased region" description="Basic and acidic residues" evidence="1">
    <location>
        <begin position="145"/>
        <end position="170"/>
    </location>
</feature>
<protein>
    <submittedName>
        <fullName evidence="3">SFRICE_016369</fullName>
    </submittedName>
</protein>
<evidence type="ECO:0000313" key="3">
    <source>
        <dbReference type="EMBL" id="SOQ35650.1"/>
    </source>
</evidence>
<feature type="chain" id="PRO_5013722588" evidence="2">
    <location>
        <begin position="20"/>
        <end position="244"/>
    </location>
</feature>
<evidence type="ECO:0000256" key="2">
    <source>
        <dbReference type="SAM" id="SignalP"/>
    </source>
</evidence>
<reference evidence="3" key="1">
    <citation type="submission" date="2016-07" db="EMBL/GenBank/DDBJ databases">
        <authorList>
            <person name="Bretaudeau A."/>
        </authorList>
    </citation>
    <scope>NUCLEOTIDE SEQUENCE</scope>
    <source>
        <strain evidence="3">Rice</strain>
        <tissue evidence="3">Whole body</tissue>
    </source>
</reference>
<accession>A0A2H1V479</accession>
<gene>
    <name evidence="3" type="ORF">SFRICE_016369</name>
</gene>
<feature type="region of interest" description="Disordered" evidence="1">
    <location>
        <begin position="134"/>
        <end position="189"/>
    </location>
</feature>
<name>A0A2H1V479_SPOFR</name>
<dbReference type="EMBL" id="ODYU01000594">
    <property type="protein sequence ID" value="SOQ35650.1"/>
    <property type="molecule type" value="Genomic_DNA"/>
</dbReference>